<keyword evidence="7" id="KW-0430">Lectin</keyword>
<dbReference type="InterPro" id="IPR000772">
    <property type="entry name" value="Ricin_B_lectin"/>
</dbReference>
<evidence type="ECO:0000256" key="2">
    <source>
        <dbReference type="ARBA" id="ARBA00022801"/>
    </source>
</evidence>
<dbReference type="InterPro" id="IPR023296">
    <property type="entry name" value="Glyco_hydro_beta-prop_sf"/>
</dbReference>
<sequence length="494" mass="51541" precursor="true">MPIRARRSTVSALIAAVTTALSLVGLSQTSAQAATSQFSPGQTWNDTSGTALQMHGLGIVKVGSTWYGFGEDKTGENSGNAAFQDIPCYSSTDLSHWTLQGKALTRQTSGDLGPNRVVERPKVLFNASTNTFVMYMHIDSASYGEAKVGVATSSTPCGPYSYRGSFQPLGRQSRDIGLFQDTDGTGYLLSEDRASGLRVDKLSADYLSVVSAGGSGGSVALFADYEAPAMVKTNGTYFVLGSHLTGWNLNDNVYATATSLSGSWSSFKDFAPAGTNTYQTQTANIIPVSGSAGTSYIYAGDRWNPNNLGGSQLVWLPLTLSGTTANVGWQNSWSLDVAAGTWSGSSNPASGSTHHLTNANSSMVMDVSGGSTASGGAVIQWAGHGGTNQQWTLHQVAGNVYTLTNQNSGLCLEVPNRSTATGTALDQWTCGGGSNQQWALDPVGSYTSSSDASYELTNLNSGLVADVSGGSTAQGAQVIQWTTNGQANQTWTLS</sequence>
<comment type="similarity">
    <text evidence="1 4">Belongs to the glycosyl hydrolase 43 family.</text>
</comment>
<dbReference type="Gene3D" id="2.115.10.20">
    <property type="entry name" value="Glycosyl hydrolase domain, family 43"/>
    <property type="match status" value="1"/>
</dbReference>
<dbReference type="HOGENOM" id="CLU_016116_0_0_11"/>
<evidence type="ECO:0000256" key="1">
    <source>
        <dbReference type="ARBA" id="ARBA00009865"/>
    </source>
</evidence>
<reference evidence="7 8" key="1">
    <citation type="journal article" date="2009" name="Stand. Genomic Sci.">
        <title>Complete genome sequence of Catenulispora acidiphila type strain (ID 139908).</title>
        <authorList>
            <person name="Copeland A."/>
            <person name="Lapidus A."/>
            <person name="Glavina Del Rio T."/>
            <person name="Nolan M."/>
            <person name="Lucas S."/>
            <person name="Chen F."/>
            <person name="Tice H."/>
            <person name="Cheng J.F."/>
            <person name="Bruce D."/>
            <person name="Goodwin L."/>
            <person name="Pitluck S."/>
            <person name="Mikhailova N."/>
            <person name="Pati A."/>
            <person name="Ivanova N."/>
            <person name="Mavromatis K."/>
            <person name="Chen A."/>
            <person name="Palaniappan K."/>
            <person name="Chain P."/>
            <person name="Land M."/>
            <person name="Hauser L."/>
            <person name="Chang Y.J."/>
            <person name="Jeffries C.D."/>
            <person name="Chertkov O."/>
            <person name="Brettin T."/>
            <person name="Detter J.C."/>
            <person name="Han C."/>
            <person name="Ali Z."/>
            <person name="Tindall B.J."/>
            <person name="Goker M."/>
            <person name="Bristow J."/>
            <person name="Eisen J.A."/>
            <person name="Markowitz V."/>
            <person name="Hugenholtz P."/>
            <person name="Kyrpides N.C."/>
            <person name="Klenk H.P."/>
        </authorList>
    </citation>
    <scope>NUCLEOTIDE SEQUENCE [LARGE SCALE GENOMIC DNA]</scope>
    <source>
        <strain evidence="8">DSM 44928 / JCM 14897 / NBRC 102108 / NRRL B-24433 / ID139908</strain>
    </source>
</reference>
<dbReference type="CAZy" id="CBM13">
    <property type="family name" value="Carbohydrate-Binding Module Family 13"/>
</dbReference>
<accession>C7Q328</accession>
<feature type="domain" description="Ricin B lectin" evidence="6">
    <location>
        <begin position="353"/>
        <end position="494"/>
    </location>
</feature>
<feature type="signal peptide" evidence="5">
    <location>
        <begin position="1"/>
        <end position="33"/>
    </location>
</feature>
<evidence type="ECO:0000259" key="6">
    <source>
        <dbReference type="SMART" id="SM00458"/>
    </source>
</evidence>
<dbReference type="InterPro" id="IPR035992">
    <property type="entry name" value="Ricin_B-like_lectins"/>
</dbReference>
<dbReference type="Gene3D" id="2.80.10.50">
    <property type="match status" value="3"/>
</dbReference>
<dbReference type="KEGG" id="cai:Caci_4904"/>
<dbReference type="PROSITE" id="PS50231">
    <property type="entry name" value="RICIN_B_LECTIN"/>
    <property type="match status" value="1"/>
</dbReference>
<evidence type="ECO:0000256" key="5">
    <source>
        <dbReference type="SAM" id="SignalP"/>
    </source>
</evidence>
<evidence type="ECO:0000256" key="3">
    <source>
        <dbReference type="ARBA" id="ARBA00023295"/>
    </source>
</evidence>
<keyword evidence="2 4" id="KW-0378">Hydrolase</keyword>
<dbReference type="AlphaFoldDB" id="C7Q328"/>
<dbReference type="EMBL" id="CP001700">
    <property type="protein sequence ID" value="ACU73764.1"/>
    <property type="molecule type" value="Genomic_DNA"/>
</dbReference>
<evidence type="ECO:0000256" key="4">
    <source>
        <dbReference type="RuleBase" id="RU361187"/>
    </source>
</evidence>
<organism evidence="7 8">
    <name type="scientific">Catenulispora acidiphila (strain DSM 44928 / JCM 14897 / NBRC 102108 / NRRL B-24433 / ID139908)</name>
    <dbReference type="NCBI Taxonomy" id="479433"/>
    <lineage>
        <taxon>Bacteria</taxon>
        <taxon>Bacillati</taxon>
        <taxon>Actinomycetota</taxon>
        <taxon>Actinomycetes</taxon>
        <taxon>Catenulisporales</taxon>
        <taxon>Catenulisporaceae</taxon>
        <taxon>Catenulispora</taxon>
    </lineage>
</organism>
<evidence type="ECO:0000313" key="8">
    <source>
        <dbReference type="Proteomes" id="UP000000851"/>
    </source>
</evidence>
<gene>
    <name evidence="7" type="ordered locus">Caci_4904</name>
</gene>
<dbReference type="eggNOG" id="COG3507">
    <property type="taxonomic scope" value="Bacteria"/>
</dbReference>
<dbReference type="Pfam" id="PF14200">
    <property type="entry name" value="RicinB_lectin_2"/>
    <property type="match status" value="2"/>
</dbReference>
<dbReference type="InParanoid" id="C7Q328"/>
<dbReference type="SMART" id="SM00458">
    <property type="entry name" value="RICIN"/>
    <property type="match status" value="1"/>
</dbReference>
<dbReference type="PANTHER" id="PTHR22925">
    <property type="entry name" value="GLYCOSYL HYDROLASE 43 FAMILY MEMBER"/>
    <property type="match status" value="1"/>
</dbReference>
<dbReference type="Pfam" id="PF04616">
    <property type="entry name" value="Glyco_hydro_43"/>
    <property type="match status" value="1"/>
</dbReference>
<keyword evidence="3 4" id="KW-0326">Glycosidase</keyword>
<dbReference type="InterPro" id="IPR006710">
    <property type="entry name" value="Glyco_hydro_43"/>
</dbReference>
<dbReference type="GO" id="GO:0030246">
    <property type="term" value="F:carbohydrate binding"/>
    <property type="evidence" value="ECO:0007669"/>
    <property type="project" value="UniProtKB-KW"/>
</dbReference>
<evidence type="ECO:0000313" key="7">
    <source>
        <dbReference type="EMBL" id="ACU73764.1"/>
    </source>
</evidence>
<keyword evidence="5" id="KW-0732">Signal</keyword>
<dbReference type="CDD" id="cd00161">
    <property type="entry name" value="beta-trefoil_Ricin-like"/>
    <property type="match status" value="1"/>
</dbReference>
<keyword evidence="8" id="KW-1185">Reference proteome</keyword>
<dbReference type="SUPFAM" id="SSF75005">
    <property type="entry name" value="Arabinanase/levansucrase/invertase"/>
    <property type="match status" value="1"/>
</dbReference>
<feature type="chain" id="PRO_5002982462" evidence="5">
    <location>
        <begin position="34"/>
        <end position="494"/>
    </location>
</feature>
<dbReference type="STRING" id="479433.Caci_4904"/>
<dbReference type="PANTHER" id="PTHR22925:SF3">
    <property type="entry name" value="GLYCOSYL HYDROLASE FAMILY PROTEIN 43"/>
    <property type="match status" value="1"/>
</dbReference>
<proteinExistence type="inferred from homology"/>
<dbReference type="RefSeq" id="WP_015793493.1">
    <property type="nucleotide sequence ID" value="NC_013131.1"/>
</dbReference>
<protein>
    <submittedName>
        <fullName evidence="7">Ricin B lectin</fullName>
    </submittedName>
</protein>
<dbReference type="GO" id="GO:0004553">
    <property type="term" value="F:hydrolase activity, hydrolyzing O-glycosyl compounds"/>
    <property type="evidence" value="ECO:0007669"/>
    <property type="project" value="InterPro"/>
</dbReference>
<dbReference type="CAZy" id="GH43">
    <property type="family name" value="Glycoside Hydrolase Family 43"/>
</dbReference>
<dbReference type="OrthoDB" id="273314at2"/>
<dbReference type="GO" id="GO:0005975">
    <property type="term" value="P:carbohydrate metabolic process"/>
    <property type="evidence" value="ECO:0007669"/>
    <property type="project" value="InterPro"/>
</dbReference>
<name>C7Q328_CATAD</name>
<dbReference type="Proteomes" id="UP000000851">
    <property type="component" value="Chromosome"/>
</dbReference>
<dbReference type="SUPFAM" id="SSF50370">
    <property type="entry name" value="Ricin B-like lectins"/>
    <property type="match status" value="1"/>
</dbReference>
<dbReference type="CDD" id="cd18821">
    <property type="entry name" value="GH43_Pc3Gal43A-like"/>
    <property type="match status" value="1"/>
</dbReference>